<evidence type="ECO:0000256" key="1">
    <source>
        <dbReference type="ARBA" id="ARBA00010792"/>
    </source>
</evidence>
<dbReference type="InterPro" id="IPR032816">
    <property type="entry name" value="VTT_dom"/>
</dbReference>
<evidence type="ECO:0000259" key="3">
    <source>
        <dbReference type="Pfam" id="PF09335"/>
    </source>
</evidence>
<dbReference type="InterPro" id="IPR051311">
    <property type="entry name" value="DedA_domain"/>
</dbReference>
<feature type="domain" description="VTT" evidence="3">
    <location>
        <begin position="31"/>
        <end position="155"/>
    </location>
</feature>
<dbReference type="PATRIC" id="fig|1348973.3.peg.2407"/>
<dbReference type="EMBL" id="JJRY01000009">
    <property type="protein sequence ID" value="KEF38070.1"/>
    <property type="molecule type" value="Genomic_DNA"/>
</dbReference>
<dbReference type="Pfam" id="PF09335">
    <property type="entry name" value="VTT_dom"/>
    <property type="match status" value="1"/>
</dbReference>
<feature type="transmembrane region" description="Helical" evidence="2">
    <location>
        <begin position="173"/>
        <end position="190"/>
    </location>
</feature>
<name>A0A072NXW7_SCHAZ</name>
<dbReference type="GO" id="GO:0005886">
    <property type="term" value="C:plasma membrane"/>
    <property type="evidence" value="ECO:0007669"/>
    <property type="project" value="TreeGrafter"/>
</dbReference>
<proteinExistence type="inferred from homology"/>
<evidence type="ECO:0000256" key="2">
    <source>
        <dbReference type="SAM" id="Phobius"/>
    </source>
</evidence>
<dbReference type="RefSeq" id="WP_035195835.1">
    <property type="nucleotide sequence ID" value="NZ_JJRY01000009.1"/>
</dbReference>
<sequence length="202" mass="22496">MLNEMIIHLVDHYGYVIFYLAFCLGPFGIPVPNEITILTGGILADNGTLNPWGAYVCILLGLLTAVTIGYLVGKLFGQRMIIFLQKKLGNRYLQKVNDLFTKYGDIAICVGFLLPVVRYVVPVISGMNGVKYKKFVLLSYTSSIIWTSVFFMFGKVLSEPIMQVLSLIDVNSIVVVGFLTILIAAIGKFYKSKELSQARLHE</sequence>
<dbReference type="OrthoDB" id="9782291at2"/>
<dbReference type="Proteomes" id="UP000027936">
    <property type="component" value="Unassembled WGS sequence"/>
</dbReference>
<protein>
    <submittedName>
        <fullName evidence="4">Putative membrane-associated protein</fullName>
    </submittedName>
</protein>
<dbReference type="PANTHER" id="PTHR42709">
    <property type="entry name" value="ALKALINE PHOSPHATASE LIKE PROTEIN"/>
    <property type="match status" value="1"/>
</dbReference>
<gene>
    <name evidence="4" type="ORF">M670_02488</name>
</gene>
<dbReference type="PANTHER" id="PTHR42709:SF9">
    <property type="entry name" value="ALKALINE PHOSPHATASE LIKE PROTEIN"/>
    <property type="match status" value="1"/>
</dbReference>
<keyword evidence="2" id="KW-0472">Membrane</keyword>
<evidence type="ECO:0000313" key="4">
    <source>
        <dbReference type="EMBL" id="KEF38070.1"/>
    </source>
</evidence>
<reference evidence="4 5" key="1">
    <citation type="submission" date="2014-04" db="EMBL/GenBank/DDBJ databases">
        <title>Draft genome sequence of Bacillus azotoformans MEV2011, a (co-) denitrifying strain unable to grow in the presence of oxygen.</title>
        <authorList>
            <person name="Nielsen M."/>
            <person name="Schreiber L."/>
            <person name="Finster K."/>
            <person name="Schramm A."/>
        </authorList>
    </citation>
    <scope>NUCLEOTIDE SEQUENCE [LARGE SCALE GENOMIC DNA]</scope>
    <source>
        <strain evidence="4 5">MEV2011</strain>
    </source>
</reference>
<feature type="transmembrane region" description="Helical" evidence="2">
    <location>
        <begin position="135"/>
        <end position="153"/>
    </location>
</feature>
<accession>A0A072NXW7</accession>
<comment type="similarity">
    <text evidence="1">Belongs to the DedA family.</text>
</comment>
<dbReference type="AlphaFoldDB" id="A0A072NXW7"/>
<comment type="caution">
    <text evidence="4">The sequence shown here is derived from an EMBL/GenBank/DDBJ whole genome shotgun (WGS) entry which is preliminary data.</text>
</comment>
<evidence type="ECO:0000313" key="5">
    <source>
        <dbReference type="Proteomes" id="UP000027936"/>
    </source>
</evidence>
<organism evidence="4 5">
    <name type="scientific">Schinkia azotoformans MEV2011</name>
    <dbReference type="NCBI Taxonomy" id="1348973"/>
    <lineage>
        <taxon>Bacteria</taxon>
        <taxon>Bacillati</taxon>
        <taxon>Bacillota</taxon>
        <taxon>Bacilli</taxon>
        <taxon>Bacillales</taxon>
        <taxon>Bacillaceae</taxon>
        <taxon>Calidifontibacillus/Schinkia group</taxon>
        <taxon>Schinkia</taxon>
    </lineage>
</organism>
<keyword evidence="2" id="KW-0812">Transmembrane</keyword>
<feature type="transmembrane region" description="Helical" evidence="2">
    <location>
        <begin position="52"/>
        <end position="72"/>
    </location>
</feature>
<feature type="transmembrane region" description="Helical" evidence="2">
    <location>
        <begin position="12"/>
        <end position="32"/>
    </location>
</feature>
<keyword evidence="2" id="KW-1133">Transmembrane helix</keyword>